<dbReference type="InterPro" id="IPR006558">
    <property type="entry name" value="LamG-like"/>
</dbReference>
<organism evidence="6 7">
    <name type="scientific">Flavivirga jejuensis</name>
    <dbReference type="NCBI Taxonomy" id="870487"/>
    <lineage>
        <taxon>Bacteria</taxon>
        <taxon>Pseudomonadati</taxon>
        <taxon>Bacteroidota</taxon>
        <taxon>Flavobacteriia</taxon>
        <taxon>Flavobacteriales</taxon>
        <taxon>Flavobacteriaceae</taxon>
        <taxon>Flavivirga</taxon>
    </lineage>
</organism>
<sequence length="1635" mass="178284">MKVMTRRYSLMALIFSMYVSFTAISQTIATYDFESGLQSWIDGGSDSGLNTNSIYASNGSQSIYSKDDDTSQNDTTSPVLNLSAYSSVDFSFSFIGRGIDTGEGFSLQYYNGSSWSTIKTYILGTDFTSNNYSYTFYQTINSGLSSNARFRFRSTSNANNEYSYFDDILIKVSEPEIDVAGNNLSISNGDITPSNSDHTSFGTSNSGTLVTRTYTIYNKGGSDLTISNIALSNTTDFSIIAPLYASPVVPSSGVTTFTIQFNPPTLGTKTSTVTITNNDSDEGSYQFNIDARSEQNFFDSDGDGILDNIDIDDDNDGILDSEEELSCSASSIATTTNYKFLNETFGEGHRTTINTTYDAITTYCYEDGTNGASTTACPSLSDNNLGDGEYVVYYKAGDGDGVNDTPNAEVASWADNYWYTGEDHTSGDTNGRMAMFNASYNPGTFYTATIIGSLPNIPITYSFWVLNLDTEDAPGITTRLRPDILVEFRDVNNNVLASITTGDIPPSINGDPAGSWHQFTANLTFNVSEFYVYFINNEVGGAGNDLAIDDIVISQTLCDTDKDRVANIFDLDSDNDGIPDVVEAGLGNYSDGNATLTNSGSWVDSNNNGMHDLSEGHSTLDSDLDGTPNYLDLDSDNDTIFDVDESGATNSGSATYQNGDGDITGDGVGDGTDTDAVRETDINSDGISEYFTDGILDLYDFFNGNTFATGYGNSNQGSTGSGWEHYLADSDNDNTPDYIDTTSDGSTYDISHTLYASLDGNNDGVIDDTNDAEGDGIIDLFDTDDAVFGSPRDLNSKYHLFFDGRNDYAAESTVINEWDEATIMSWIKTDPLSSGIQIIVGQDEFYLQLNADKSITAYADGYTISSSSSIAINQWTHIAATYSCDCLDGMFKLYINGSEVASTTTSSGALNTDTSSFTIGRKPDTDTHYFYGYIDELRVFDKALSENELHKMVHQEIENNAGIVRGTTIPLDITDFIDTSNITPLSWSSLQRYYRLDTYKDDIIDDLTTSSIDTGSGAKIYNSKIINGQTAPLPYVTTSSCSGNWSNSSNWEQGNLWDISNTTPACAIVQIKGNLQTSTDLSTVGLILDSGSKLEVNGDSGLLNSWYLKLDGDIDLEGESQLVQTEDSTLDATSSGTLEKDQQGTADTYTYNYWSSPVGLPNSSTNNNSYKLPNVITNVNFLTSGYNGAASPVGIADYWVWKFSNQQSENYSKWQHVRSTGTLLAGEGFTMKGPGTGSISTSQNYILHGKPNNGDINLTISTGNDYLVGNPYPSAIDAVQFILDNGATIAGSGSTTGTLYFWEHWGGGSHVLREYQGGYATYSLSGGVPAASKGTNHADVATGGTPAKTPGRYIPVAQGFFVTAETGGTIKFNNGQRVFQIEDGSNSVFTKSSNTKNAETNSGNKSNTEDTRMKLRIGFNSINDIHRQLLLTVDENASANYDWGYDSKYIDTQVDDMYWLINNEKFTIQGINNINEQTIIPLGIHTNKDGFNSITIDKLENNSNDLDIYLHDKELNIYQNLKQGDYEMSLAAGEYLNRFEITFAKDQSLAVNDINNSQIEVYFSNEKNSIIINNPISKRIKSVEMLNIIGQSLFKFQTNTNENHLAYNTNQIKTGNYILKIQTEYGMISKKVLIK</sequence>
<dbReference type="Gene3D" id="2.60.40.10">
    <property type="entry name" value="Immunoglobulins"/>
    <property type="match status" value="1"/>
</dbReference>
<dbReference type="SMART" id="SM00560">
    <property type="entry name" value="LamGL"/>
    <property type="match status" value="1"/>
</dbReference>
<feature type="region of interest" description="Disordered" evidence="3">
    <location>
        <begin position="1390"/>
        <end position="1409"/>
    </location>
</feature>
<dbReference type="RefSeq" id="WP_303303804.1">
    <property type="nucleotide sequence ID" value="NZ_BAABDA010000007.1"/>
</dbReference>
<feature type="compositionally biased region" description="Polar residues" evidence="3">
    <location>
        <begin position="647"/>
        <end position="658"/>
    </location>
</feature>
<dbReference type="EMBL" id="JAUOEL010000008">
    <property type="protein sequence ID" value="MDO5976505.1"/>
    <property type="molecule type" value="Genomic_DNA"/>
</dbReference>
<feature type="domain" description="MAM" evidence="5">
    <location>
        <begin position="507"/>
        <end position="560"/>
    </location>
</feature>
<evidence type="ECO:0000259" key="5">
    <source>
        <dbReference type="PROSITE" id="PS50060"/>
    </source>
</evidence>
<feature type="chain" id="PRO_5045527308" evidence="4">
    <location>
        <begin position="26"/>
        <end position="1635"/>
    </location>
</feature>
<proteinExistence type="predicted"/>
<dbReference type="Pfam" id="PF13385">
    <property type="entry name" value="Laminin_G_3"/>
    <property type="match status" value="1"/>
</dbReference>
<feature type="compositionally biased region" description="Polar residues" evidence="3">
    <location>
        <begin position="1390"/>
        <end position="1406"/>
    </location>
</feature>
<protein>
    <submittedName>
        <fullName evidence="6">LamG-like jellyroll fold domain-containing protein</fullName>
    </submittedName>
</protein>
<evidence type="ECO:0000256" key="3">
    <source>
        <dbReference type="SAM" id="MobiDB-lite"/>
    </source>
</evidence>
<dbReference type="InterPro" id="IPR000998">
    <property type="entry name" value="MAM_dom"/>
</dbReference>
<accession>A0ABT8WTJ5</accession>
<feature type="signal peptide" evidence="4">
    <location>
        <begin position="1"/>
        <end position="25"/>
    </location>
</feature>
<keyword evidence="7" id="KW-1185">Reference proteome</keyword>
<name>A0ABT8WTJ5_9FLAO</name>
<evidence type="ECO:0000256" key="2">
    <source>
        <dbReference type="ARBA" id="ARBA00023157"/>
    </source>
</evidence>
<evidence type="ECO:0000313" key="6">
    <source>
        <dbReference type="EMBL" id="MDO5976505.1"/>
    </source>
</evidence>
<feature type="region of interest" description="Disordered" evidence="3">
    <location>
        <begin position="647"/>
        <end position="673"/>
    </location>
</feature>
<reference evidence="6" key="1">
    <citation type="submission" date="2023-07" db="EMBL/GenBank/DDBJ databases">
        <title>Two novel species in the genus Flavivirga.</title>
        <authorList>
            <person name="Kwon K."/>
        </authorList>
    </citation>
    <scope>NUCLEOTIDE SEQUENCE</scope>
    <source>
        <strain evidence="6">KACC 14158</strain>
    </source>
</reference>
<evidence type="ECO:0000256" key="1">
    <source>
        <dbReference type="ARBA" id="ARBA00022729"/>
    </source>
</evidence>
<dbReference type="Gene3D" id="2.60.120.200">
    <property type="match status" value="1"/>
</dbReference>
<dbReference type="Proteomes" id="UP001176806">
    <property type="component" value="Unassembled WGS sequence"/>
</dbReference>
<comment type="caution">
    <text evidence="6">The sequence shown here is derived from an EMBL/GenBank/DDBJ whole genome shotgun (WGS) entry which is preliminary data.</text>
</comment>
<dbReference type="PANTHER" id="PTHR42535:SF2">
    <property type="entry name" value="CHROMOSOME UNDETERMINED SCAFFOLD_146, WHOLE GENOME SHOTGUN SEQUENCE"/>
    <property type="match status" value="1"/>
</dbReference>
<dbReference type="PANTHER" id="PTHR42535">
    <property type="entry name" value="OOKINETE PROTEIN, PUTATIVE-RELATED"/>
    <property type="match status" value="1"/>
</dbReference>
<evidence type="ECO:0000313" key="7">
    <source>
        <dbReference type="Proteomes" id="UP001176806"/>
    </source>
</evidence>
<keyword evidence="2" id="KW-1015">Disulfide bond</keyword>
<gene>
    <name evidence="6" type="ORF">Q4Q40_20080</name>
</gene>
<keyword evidence="1 4" id="KW-0732">Signal</keyword>
<dbReference type="NCBIfam" id="NF012200">
    <property type="entry name" value="choice_anch_D"/>
    <property type="match status" value="1"/>
</dbReference>
<dbReference type="SUPFAM" id="SSF49899">
    <property type="entry name" value="Concanavalin A-like lectins/glucanases"/>
    <property type="match status" value="2"/>
</dbReference>
<evidence type="ECO:0000256" key="4">
    <source>
        <dbReference type="SAM" id="SignalP"/>
    </source>
</evidence>
<dbReference type="PROSITE" id="PS50060">
    <property type="entry name" value="MAM_2"/>
    <property type="match status" value="1"/>
</dbReference>
<dbReference type="InterPro" id="IPR026444">
    <property type="entry name" value="Secre_tail"/>
</dbReference>
<dbReference type="NCBIfam" id="TIGR04183">
    <property type="entry name" value="Por_Secre_tail"/>
    <property type="match status" value="1"/>
</dbReference>
<dbReference type="InterPro" id="IPR013783">
    <property type="entry name" value="Ig-like_fold"/>
</dbReference>
<dbReference type="InterPro" id="IPR013320">
    <property type="entry name" value="ConA-like_dom_sf"/>
</dbReference>